<evidence type="ECO:0000313" key="2">
    <source>
        <dbReference type="EMBL" id="MPM58850.1"/>
    </source>
</evidence>
<dbReference type="AlphaFoldDB" id="A0A645B094"/>
<evidence type="ECO:0000256" key="1">
    <source>
        <dbReference type="SAM" id="MobiDB-lite"/>
    </source>
</evidence>
<organism evidence="2">
    <name type="scientific">bioreactor metagenome</name>
    <dbReference type="NCBI Taxonomy" id="1076179"/>
    <lineage>
        <taxon>unclassified sequences</taxon>
        <taxon>metagenomes</taxon>
        <taxon>ecological metagenomes</taxon>
    </lineage>
</organism>
<gene>
    <name evidence="2" type="ORF">SDC9_105683</name>
</gene>
<accession>A0A645B094</accession>
<name>A0A645B094_9ZZZZ</name>
<proteinExistence type="predicted"/>
<sequence>MEDEDEYDSEENYKYLFVSDFGEGAYIDVETDGMKVIYIKLNIYFGQNSNYNLTLSATNENELDEKSPFRLDTNISTSLNKDSNDKSGNPKEEALIESSTELFNLVFKNKEINFYSENYTEKSEKENILLYAKLDKDKDENGISFESKRVIEEDRPYDVDKTFKVKLKKGESLKIKMEMENNKNLSIPIVITLKDLSTKKCIYSKSVDNTNEKIFTTEKAHKDGEYEISVGMSDLSKYKFEILLIKE</sequence>
<comment type="caution">
    <text evidence="2">The sequence shown here is derived from an EMBL/GenBank/DDBJ whole genome shotgun (WGS) entry which is preliminary data.</text>
</comment>
<dbReference type="EMBL" id="VSSQ01016987">
    <property type="protein sequence ID" value="MPM58850.1"/>
    <property type="molecule type" value="Genomic_DNA"/>
</dbReference>
<feature type="compositionally biased region" description="Basic and acidic residues" evidence="1">
    <location>
        <begin position="82"/>
        <end position="92"/>
    </location>
</feature>
<reference evidence="2" key="1">
    <citation type="submission" date="2019-08" db="EMBL/GenBank/DDBJ databases">
        <authorList>
            <person name="Kucharzyk K."/>
            <person name="Murdoch R.W."/>
            <person name="Higgins S."/>
            <person name="Loffler F."/>
        </authorList>
    </citation>
    <scope>NUCLEOTIDE SEQUENCE</scope>
</reference>
<protein>
    <submittedName>
        <fullName evidence="2">Uncharacterized protein</fullName>
    </submittedName>
</protein>
<feature type="region of interest" description="Disordered" evidence="1">
    <location>
        <begin position="62"/>
        <end position="92"/>
    </location>
</feature>